<evidence type="ECO:0000313" key="4">
    <source>
        <dbReference type="Proteomes" id="UP001143810"/>
    </source>
</evidence>
<keyword evidence="1" id="KW-0175">Coiled coil</keyword>
<gene>
    <name evidence="3" type="ORF">M1B78_13900</name>
</gene>
<reference evidence="3" key="2">
    <citation type="submission" date="2022-04" db="EMBL/GenBank/DDBJ databases">
        <authorList>
            <person name="Fokt H."/>
            <person name="Baines J."/>
        </authorList>
    </citation>
    <scope>NUCLEOTIDE SEQUENCE</scope>
    <source>
        <strain evidence="3">KH569_7</strain>
    </source>
</reference>
<feature type="coiled-coil region" evidence="1">
    <location>
        <begin position="118"/>
        <end position="162"/>
    </location>
</feature>
<dbReference type="InterPro" id="IPR018875">
    <property type="entry name" value="Antirepressor_Ant_N"/>
</dbReference>
<protein>
    <submittedName>
        <fullName evidence="3">Phage antirepressor N-terminal domain-containing protein</fullName>
    </submittedName>
</protein>
<reference evidence="3" key="1">
    <citation type="journal article" date="2022" name="Arch. Microbiol.">
        <title>Bacteroides muris sp. nov. isolated from the cecum of wild-derived house mice.</title>
        <authorList>
            <person name="Fokt H."/>
            <person name="Unni R."/>
            <person name="Repnik U."/>
            <person name="Schmitz R.A."/>
            <person name="Bramkamp M."/>
            <person name="Baines J.F."/>
            <person name="Unterweger D."/>
        </authorList>
    </citation>
    <scope>NUCLEOTIDE SEQUENCE</scope>
    <source>
        <strain evidence="3">KH569_7</strain>
    </source>
</reference>
<organism evidence="3 4">
    <name type="scientific">Bacteroides muris</name>
    <name type="common">ex Fokt et al. 2023</name>
    <dbReference type="NCBI Taxonomy" id="2937417"/>
    <lineage>
        <taxon>Bacteria</taxon>
        <taxon>Pseudomonadati</taxon>
        <taxon>Bacteroidota</taxon>
        <taxon>Bacteroidia</taxon>
        <taxon>Bacteroidales</taxon>
        <taxon>Bacteroidaceae</taxon>
        <taxon>Bacteroides</taxon>
    </lineage>
</organism>
<name>A0A9X2P096_9BACE</name>
<feature type="domain" description="Antirepressor protein ant N-terminal" evidence="2">
    <location>
        <begin position="11"/>
        <end position="113"/>
    </location>
</feature>
<evidence type="ECO:0000259" key="2">
    <source>
        <dbReference type="Pfam" id="PF10547"/>
    </source>
</evidence>
<dbReference type="EMBL" id="JAMZEE010000038">
    <property type="protein sequence ID" value="MCR6509224.1"/>
    <property type="molecule type" value="Genomic_DNA"/>
</dbReference>
<dbReference type="Pfam" id="PF10547">
    <property type="entry name" value="P22_AR_N"/>
    <property type="match status" value="1"/>
</dbReference>
<dbReference type="PRINTS" id="PR01994">
    <property type="entry name" value="ANTIREPRESSR"/>
</dbReference>
<proteinExistence type="predicted"/>
<evidence type="ECO:0000313" key="3">
    <source>
        <dbReference type="EMBL" id="MCR6509224.1"/>
    </source>
</evidence>
<dbReference type="AlphaFoldDB" id="A0A9X2P096"/>
<evidence type="ECO:0000256" key="1">
    <source>
        <dbReference type="SAM" id="Coils"/>
    </source>
</evidence>
<sequence length="190" mass="22199">METKIITRVNNVDIVSTSDEQLVPIRPICEALGIDANGQKQRIERNEILGPVACMIHATGKDGKTYDMYAIPYMYIFGWLFSIDTSKVSENAREAVLRYQTECYKALFEYFTEPQTFLKQKQEVMEKKVTEYQECQRRFKDAQKLMNEAKSELNQVMKLTIEDWRANNRQLNLPFTAEEMTRETEKVTGE</sequence>
<accession>A0A9X2P096</accession>
<dbReference type="Proteomes" id="UP001143810">
    <property type="component" value="Unassembled WGS sequence"/>
</dbReference>
<dbReference type="RefSeq" id="WP_215709197.1">
    <property type="nucleotide sequence ID" value="NZ_JAMZEE010000038.1"/>
</dbReference>
<comment type="caution">
    <text evidence="3">The sequence shown here is derived from an EMBL/GenBank/DDBJ whole genome shotgun (WGS) entry which is preliminary data.</text>
</comment>